<protein>
    <submittedName>
        <fullName evidence="2">Uncharacterized protein</fullName>
    </submittedName>
</protein>
<sequence length="450" mass="50572">MKTLLLLSLLLNFVSLKDTISTSPTCPSMECLSQPREDGLCFKHSSSPSNAVTEIQFFPCPEGHICELDYTQQQFTFPERHGGMAWVNSTMQRVEESEDVQMSAVYKKQTEAYCVDKDRFKAGLLAGRRCKLDQQCYYGSCQTGVCRGKSSGSECSKHQECDLGLACRHMQEWPYTTFCLPMRTEGESCFDEFECQFGLKCWYPTAQHVSSLSRVCMKAYSLPDGAEIGYKSNDYFPDLQYLNMFRNGQLCQSLFAIPSSDNPKLGLCASFRDFNHTCDPFNSKNQLNYCKYTFNQESASLTLPCDCTLMGDSNGRCPLPVNSTFRLLGQQMNVLYGKMDYCHTMDRDNLGAFLECGEGISTGGISDTATSNLDSVWADAVRARMEIEIYPQNMGSYQQKCLENHYPHSVQSYMTTVYEARGLYGLVQAGAKQLKGGLIVIVGLIYCLFI</sequence>
<evidence type="ECO:0000256" key="1">
    <source>
        <dbReference type="SAM" id="SignalP"/>
    </source>
</evidence>
<keyword evidence="1" id="KW-0732">Signal</keyword>
<feature type="chain" id="PRO_5035163356" evidence="1">
    <location>
        <begin position="17"/>
        <end position="450"/>
    </location>
</feature>
<gene>
    <name evidence="2" type="ORF">FGO68_gene7416</name>
</gene>
<organism evidence="2 3">
    <name type="scientific">Halteria grandinella</name>
    <dbReference type="NCBI Taxonomy" id="5974"/>
    <lineage>
        <taxon>Eukaryota</taxon>
        <taxon>Sar</taxon>
        <taxon>Alveolata</taxon>
        <taxon>Ciliophora</taxon>
        <taxon>Intramacronucleata</taxon>
        <taxon>Spirotrichea</taxon>
        <taxon>Stichotrichia</taxon>
        <taxon>Sporadotrichida</taxon>
        <taxon>Halteriidae</taxon>
        <taxon>Halteria</taxon>
    </lineage>
</organism>
<evidence type="ECO:0000313" key="2">
    <source>
        <dbReference type="EMBL" id="TNV80770.1"/>
    </source>
</evidence>
<proteinExistence type="predicted"/>
<dbReference type="AlphaFoldDB" id="A0A8J8NUZ8"/>
<dbReference type="EMBL" id="RRYP01007058">
    <property type="protein sequence ID" value="TNV80770.1"/>
    <property type="molecule type" value="Genomic_DNA"/>
</dbReference>
<evidence type="ECO:0000313" key="3">
    <source>
        <dbReference type="Proteomes" id="UP000785679"/>
    </source>
</evidence>
<keyword evidence="3" id="KW-1185">Reference proteome</keyword>
<feature type="signal peptide" evidence="1">
    <location>
        <begin position="1"/>
        <end position="16"/>
    </location>
</feature>
<dbReference type="OrthoDB" id="10466517at2759"/>
<comment type="caution">
    <text evidence="2">The sequence shown here is derived from an EMBL/GenBank/DDBJ whole genome shotgun (WGS) entry which is preliminary data.</text>
</comment>
<name>A0A8J8NUZ8_HALGN</name>
<accession>A0A8J8NUZ8</accession>
<reference evidence="2" key="1">
    <citation type="submission" date="2019-06" db="EMBL/GenBank/DDBJ databases">
        <authorList>
            <person name="Zheng W."/>
        </authorList>
    </citation>
    <scope>NUCLEOTIDE SEQUENCE</scope>
    <source>
        <strain evidence="2">QDHG01</strain>
    </source>
</reference>
<dbReference type="Proteomes" id="UP000785679">
    <property type="component" value="Unassembled WGS sequence"/>
</dbReference>